<dbReference type="InterPro" id="IPR027396">
    <property type="entry name" value="DsrEFH-like"/>
</dbReference>
<name>A0ABZ0YXD0_9GAMM</name>
<dbReference type="Proteomes" id="UP001327459">
    <property type="component" value="Chromosome"/>
</dbReference>
<keyword evidence="1" id="KW-0732">Signal</keyword>
<evidence type="ECO:0000313" key="3">
    <source>
        <dbReference type="Proteomes" id="UP001327459"/>
    </source>
</evidence>
<keyword evidence="3" id="KW-1185">Reference proteome</keyword>
<evidence type="ECO:0000313" key="2">
    <source>
        <dbReference type="EMBL" id="WQH16827.1"/>
    </source>
</evidence>
<dbReference type="Pfam" id="PF02635">
    <property type="entry name" value="DsrE"/>
    <property type="match status" value="1"/>
</dbReference>
<organism evidence="2 3">
    <name type="scientific">Guyparkeria halophila</name>
    <dbReference type="NCBI Taxonomy" id="47960"/>
    <lineage>
        <taxon>Bacteria</taxon>
        <taxon>Pseudomonadati</taxon>
        <taxon>Pseudomonadota</taxon>
        <taxon>Gammaproteobacteria</taxon>
        <taxon>Chromatiales</taxon>
        <taxon>Thioalkalibacteraceae</taxon>
        <taxon>Guyparkeria</taxon>
    </lineage>
</organism>
<dbReference type="EMBL" id="CP140153">
    <property type="protein sequence ID" value="WQH16827.1"/>
    <property type="molecule type" value="Genomic_DNA"/>
</dbReference>
<dbReference type="SUPFAM" id="SSF75169">
    <property type="entry name" value="DsrEFH-like"/>
    <property type="match status" value="1"/>
</dbReference>
<accession>A0ABZ0YXD0</accession>
<evidence type="ECO:0000256" key="1">
    <source>
        <dbReference type="SAM" id="SignalP"/>
    </source>
</evidence>
<dbReference type="InterPro" id="IPR003787">
    <property type="entry name" value="Sulphur_relay_DsrE/F-like"/>
</dbReference>
<feature type="signal peptide" evidence="1">
    <location>
        <begin position="1"/>
        <end position="25"/>
    </location>
</feature>
<proteinExistence type="predicted"/>
<protein>
    <submittedName>
        <fullName evidence="2">DsrE family protein</fullName>
    </submittedName>
</protein>
<gene>
    <name evidence="2" type="ORF">SR882_02700</name>
</gene>
<reference evidence="2 3" key="1">
    <citation type="submission" date="2023-11" db="EMBL/GenBank/DDBJ databases">
        <title>MicrobeMod: A computational toolkit for identifying prokaryotic methylation and restriction-modification with nanopore sequencing.</title>
        <authorList>
            <person name="Crits-Christoph A."/>
            <person name="Kang S.C."/>
            <person name="Lee H."/>
            <person name="Ostrov N."/>
        </authorList>
    </citation>
    <scope>NUCLEOTIDE SEQUENCE [LARGE SCALE GENOMIC DNA]</scope>
    <source>
        <strain evidence="2 3">ATCC 49870</strain>
    </source>
</reference>
<dbReference type="Gene3D" id="3.40.1260.10">
    <property type="entry name" value="DsrEFH-like"/>
    <property type="match status" value="1"/>
</dbReference>
<sequence length="166" mass="17744">MIKRSVLSLMSAAVLAVAMHGAAHAADPVNDTAALAGVEEAKGVFQIDFTEAEKTAFYLEIIRGTHANFVRQGLDPDLVIVFIGPTVQFLTTEAGEDVADPATLMRIESEVARLAELGVRLEVCAVATEVFGVDNDTLFDGLELTGDGFVSMIGWQAQGYHPVTMF</sequence>
<feature type="chain" id="PRO_5046370417" evidence="1">
    <location>
        <begin position="26"/>
        <end position="166"/>
    </location>
</feature>
<dbReference type="RefSeq" id="WP_322521815.1">
    <property type="nucleotide sequence ID" value="NZ_CP140153.1"/>
</dbReference>